<proteinExistence type="predicted"/>
<dbReference type="EMBL" id="BHXC01000007">
    <property type="protein sequence ID" value="GCB94373.1"/>
    <property type="molecule type" value="Genomic_DNA"/>
</dbReference>
<name>A0A401R9V1_STRNR</name>
<gene>
    <name evidence="1" type="ORF">SALB_07172</name>
</gene>
<evidence type="ECO:0000313" key="1">
    <source>
        <dbReference type="EMBL" id="GCB94373.1"/>
    </source>
</evidence>
<dbReference type="Proteomes" id="UP000288351">
    <property type="component" value="Unassembled WGS sequence"/>
</dbReference>
<comment type="caution">
    <text evidence="1">The sequence shown here is derived from an EMBL/GenBank/DDBJ whole genome shotgun (WGS) entry which is preliminary data.</text>
</comment>
<sequence>MQNYYLDAAGRLRWRTADDGGLPPSSSAIVSPYDTTARYVRHGHIISWKGFAAHVTETCASGSANIDFIGSSYGSRGSIGIGSHG</sequence>
<reference evidence="1 2" key="1">
    <citation type="journal article" date="2019" name="Microbiol. Resour. Announc.">
        <title>Draft Genome Sequence of the Most Traditional epsilon-Poly-l-Lysine Producer, Streptomyces albulus NBRC14147.</title>
        <authorList>
            <person name="Yamanaka K."/>
            <person name="Hamano Y."/>
        </authorList>
    </citation>
    <scope>NUCLEOTIDE SEQUENCE [LARGE SCALE GENOMIC DNA]</scope>
    <source>
        <strain evidence="1 2">NBRC 14147</strain>
    </source>
</reference>
<dbReference type="AlphaFoldDB" id="A0A401R9V1"/>
<accession>A0A401R9V1</accession>
<dbReference type="RefSeq" id="WP_016570767.1">
    <property type="nucleotide sequence ID" value="NZ_BHXC01000007.1"/>
</dbReference>
<protein>
    <submittedName>
        <fullName evidence="1">Uncharacterized protein</fullName>
    </submittedName>
</protein>
<organism evidence="1 2">
    <name type="scientific">Streptomyces noursei</name>
    <name type="common">Streptomyces albulus</name>
    <dbReference type="NCBI Taxonomy" id="1971"/>
    <lineage>
        <taxon>Bacteria</taxon>
        <taxon>Bacillati</taxon>
        <taxon>Actinomycetota</taxon>
        <taxon>Actinomycetes</taxon>
        <taxon>Kitasatosporales</taxon>
        <taxon>Streptomycetaceae</taxon>
        <taxon>Streptomyces</taxon>
    </lineage>
</organism>
<evidence type="ECO:0000313" key="2">
    <source>
        <dbReference type="Proteomes" id="UP000288351"/>
    </source>
</evidence>